<accession>A0AAN4QD62</accession>
<gene>
    <name evidence="1" type="ORF">KPSA3_07522</name>
</gene>
<comment type="caution">
    <text evidence="1">The sequence shown here is derived from an EMBL/GenBank/DDBJ whole genome shotgun (WGS) entry which is preliminary data.</text>
</comment>
<name>A0AAN4QD62_PSESF</name>
<proteinExistence type="predicted"/>
<organism evidence="1 2">
    <name type="scientific">Pseudomonas syringae pv. actinidiae</name>
    <dbReference type="NCBI Taxonomy" id="103796"/>
    <lineage>
        <taxon>Bacteria</taxon>
        <taxon>Pseudomonadati</taxon>
        <taxon>Pseudomonadota</taxon>
        <taxon>Gammaproteobacteria</taxon>
        <taxon>Pseudomonadales</taxon>
        <taxon>Pseudomonadaceae</taxon>
        <taxon>Pseudomonas</taxon>
        <taxon>Pseudomonas syringae</taxon>
    </lineage>
</organism>
<sequence length="41" mass="4376">MDTLALLARLPLLGVSSANNSSTCSFEAPYSDHIARTSDSY</sequence>
<evidence type="ECO:0000313" key="1">
    <source>
        <dbReference type="EMBL" id="GBH21475.1"/>
    </source>
</evidence>
<evidence type="ECO:0000313" key="2">
    <source>
        <dbReference type="Proteomes" id="UP000248291"/>
    </source>
</evidence>
<protein>
    <submittedName>
        <fullName evidence="1">Uncharacterized protein</fullName>
    </submittedName>
</protein>
<reference evidence="1 2" key="1">
    <citation type="submission" date="2018-04" db="EMBL/GenBank/DDBJ databases">
        <title>Draft genome sequence of Pseudomonas syringae pv. actinidiae biovar 3 strains isolated from kiwifruit in Kagawa prefecture.</title>
        <authorList>
            <person name="Tabuchi M."/>
            <person name="Saito M."/>
            <person name="Fujiwara S."/>
            <person name="Sasa N."/>
            <person name="Akimitsu K."/>
            <person name="Gomi K."/>
            <person name="Konishi-Sugita S."/>
            <person name="Hamano K."/>
            <person name="Kataoka I."/>
        </authorList>
    </citation>
    <scope>NUCLEOTIDE SEQUENCE [LARGE SCALE GENOMIC DNA]</scope>
    <source>
        <strain evidence="1 2">MAFF212211</strain>
    </source>
</reference>
<dbReference type="AlphaFoldDB" id="A0AAN4QD62"/>
<dbReference type="Proteomes" id="UP000248291">
    <property type="component" value="Unassembled WGS sequence"/>
</dbReference>
<dbReference type="EMBL" id="BGKA01000294">
    <property type="protein sequence ID" value="GBH21475.1"/>
    <property type="molecule type" value="Genomic_DNA"/>
</dbReference>